<dbReference type="AlphaFoldDB" id="A0A8B6FMC7"/>
<evidence type="ECO:0000313" key="3">
    <source>
        <dbReference type="Proteomes" id="UP000596742"/>
    </source>
</evidence>
<dbReference type="OrthoDB" id="6209310at2759"/>
<reference evidence="2" key="1">
    <citation type="submission" date="2018-11" db="EMBL/GenBank/DDBJ databases">
        <authorList>
            <person name="Alioto T."/>
            <person name="Alioto T."/>
        </authorList>
    </citation>
    <scope>NUCLEOTIDE SEQUENCE</scope>
</reference>
<keyword evidence="1" id="KW-0472">Membrane</keyword>
<organism evidence="2 3">
    <name type="scientific">Mytilus galloprovincialis</name>
    <name type="common">Mediterranean mussel</name>
    <dbReference type="NCBI Taxonomy" id="29158"/>
    <lineage>
        <taxon>Eukaryota</taxon>
        <taxon>Metazoa</taxon>
        <taxon>Spiralia</taxon>
        <taxon>Lophotrochozoa</taxon>
        <taxon>Mollusca</taxon>
        <taxon>Bivalvia</taxon>
        <taxon>Autobranchia</taxon>
        <taxon>Pteriomorphia</taxon>
        <taxon>Mytilida</taxon>
        <taxon>Mytiloidea</taxon>
        <taxon>Mytilidae</taxon>
        <taxon>Mytilinae</taxon>
        <taxon>Mytilus</taxon>
    </lineage>
</organism>
<proteinExistence type="predicted"/>
<keyword evidence="3" id="KW-1185">Reference proteome</keyword>
<feature type="transmembrane region" description="Helical" evidence="1">
    <location>
        <begin position="128"/>
        <end position="146"/>
    </location>
</feature>
<keyword evidence="1" id="KW-0812">Transmembrane</keyword>
<comment type="caution">
    <text evidence="2">The sequence shown here is derived from an EMBL/GenBank/DDBJ whole genome shotgun (WGS) entry which is preliminary data.</text>
</comment>
<gene>
    <name evidence="2" type="ORF">MGAL_10B078179</name>
</gene>
<evidence type="ECO:0000313" key="2">
    <source>
        <dbReference type="EMBL" id="VDI51091.1"/>
    </source>
</evidence>
<dbReference type="Proteomes" id="UP000596742">
    <property type="component" value="Unassembled WGS sequence"/>
</dbReference>
<accession>A0A8B6FMC7</accession>
<sequence>MSCDGNIFEICGGSWSLSVYKIDCSIYTEVKSISPKPSDISTVFENTSNSPSIYDKQTDTSTATVARNNSGCSCQHCLQINDTGWTKEEIDERLTLLRKAISVNKKETNLYKATKRSASDHRKSSRNIGICGVIVLVLPVIFVLAIDISKNLQS</sequence>
<dbReference type="EMBL" id="UYJE01007025">
    <property type="protein sequence ID" value="VDI51091.1"/>
    <property type="molecule type" value="Genomic_DNA"/>
</dbReference>
<keyword evidence="1" id="KW-1133">Transmembrane helix</keyword>
<protein>
    <submittedName>
        <fullName evidence="2">Uncharacterized protein</fullName>
    </submittedName>
</protein>
<name>A0A8B6FMC7_MYTGA</name>
<evidence type="ECO:0000256" key="1">
    <source>
        <dbReference type="SAM" id="Phobius"/>
    </source>
</evidence>